<evidence type="ECO:0000313" key="2">
    <source>
        <dbReference type="EMBL" id="GMT19456.1"/>
    </source>
</evidence>
<reference evidence="2" key="1">
    <citation type="submission" date="2023-10" db="EMBL/GenBank/DDBJ databases">
        <title>Genome assembly of Pristionchus species.</title>
        <authorList>
            <person name="Yoshida K."/>
            <person name="Sommer R.J."/>
        </authorList>
    </citation>
    <scope>NUCLEOTIDE SEQUENCE</scope>
    <source>
        <strain evidence="2">RS5133</strain>
    </source>
</reference>
<dbReference type="Proteomes" id="UP001432322">
    <property type="component" value="Unassembled WGS sequence"/>
</dbReference>
<sequence>WINAISYPFHVTTTRTAHHHTDGIHNRIARNNGVSFVCNGDHSLKWTVRRGHPVKHQRSGTEKQSGNG</sequence>
<feature type="non-terminal residue" evidence="2">
    <location>
        <position position="1"/>
    </location>
</feature>
<gene>
    <name evidence="2" type="ORF">PFISCL1PPCAC_10753</name>
</gene>
<dbReference type="EMBL" id="BTSY01000003">
    <property type="protein sequence ID" value="GMT19456.1"/>
    <property type="molecule type" value="Genomic_DNA"/>
</dbReference>
<organism evidence="2 3">
    <name type="scientific">Pristionchus fissidentatus</name>
    <dbReference type="NCBI Taxonomy" id="1538716"/>
    <lineage>
        <taxon>Eukaryota</taxon>
        <taxon>Metazoa</taxon>
        <taxon>Ecdysozoa</taxon>
        <taxon>Nematoda</taxon>
        <taxon>Chromadorea</taxon>
        <taxon>Rhabditida</taxon>
        <taxon>Rhabditina</taxon>
        <taxon>Diplogasteromorpha</taxon>
        <taxon>Diplogasteroidea</taxon>
        <taxon>Neodiplogasteridae</taxon>
        <taxon>Pristionchus</taxon>
    </lineage>
</organism>
<accession>A0AAV5VIL7</accession>
<dbReference type="AlphaFoldDB" id="A0AAV5VIL7"/>
<comment type="caution">
    <text evidence="2">The sequence shown here is derived from an EMBL/GenBank/DDBJ whole genome shotgun (WGS) entry which is preliminary data.</text>
</comment>
<feature type="compositionally biased region" description="Basic residues" evidence="1">
    <location>
        <begin position="49"/>
        <end position="58"/>
    </location>
</feature>
<feature type="non-terminal residue" evidence="2">
    <location>
        <position position="68"/>
    </location>
</feature>
<proteinExistence type="predicted"/>
<protein>
    <submittedName>
        <fullName evidence="2">Uncharacterized protein</fullName>
    </submittedName>
</protein>
<feature type="region of interest" description="Disordered" evidence="1">
    <location>
        <begin position="49"/>
        <end position="68"/>
    </location>
</feature>
<evidence type="ECO:0000256" key="1">
    <source>
        <dbReference type="SAM" id="MobiDB-lite"/>
    </source>
</evidence>
<keyword evidence="3" id="KW-1185">Reference proteome</keyword>
<name>A0AAV5VIL7_9BILA</name>
<evidence type="ECO:0000313" key="3">
    <source>
        <dbReference type="Proteomes" id="UP001432322"/>
    </source>
</evidence>